<evidence type="ECO:0000256" key="1">
    <source>
        <dbReference type="ARBA" id="ARBA00023118"/>
    </source>
</evidence>
<name>A0A5B8QW40_9GAMM</name>
<sequence length="469" mass="52124">MSQMYLTRLLIETTAPLAINSGGRETGFDSQLARDANQLPYIPASSLAGVWRHLVHSCVGADASKRWFGCIDDNGESSRLFVQDGLLLDSQGHIVQGLVEAERIAADPLLQRLQQTRPHHRERVRINDRGVASDLGKFDQIILPTGIRFCIDIRWMSDDVSENDRQEWQQLLSYFSHPAFALGSSTRNGLGRFKIIADEQNILTLTNNPSAGAALRKFVKRETLPTKVSSITNDYRPFARLELTALDSWRCGQGSRPLGDKTDQHTDSFTYSEPTVRWHKGKAHWNDKPQAILCGSGIKGILAHRLAYHYRRRKGAFAEIMAEASHQEWESRPQELGQLLGSSREKNGAGSSEQEVAGQLFVDDAVIVCDKTLIRTHNSIDRFTGGVRQGALFSEELLWQPKIALTLRLASNAKISQTLADALADTLEDLKLGLLPLGAGSGRGNSLVEHQTGQIWDIDWAQLTILAQE</sequence>
<evidence type="ECO:0000313" key="3">
    <source>
        <dbReference type="EMBL" id="QDZ90843.1"/>
    </source>
</evidence>
<protein>
    <recommendedName>
        <fullName evidence="2">CRISPR type III-associated protein domain-containing protein</fullName>
    </recommendedName>
</protein>
<dbReference type="AlphaFoldDB" id="A0A5B8QW40"/>
<dbReference type="PANTHER" id="PTHR35579">
    <property type="entry name" value="CRISPR SYSTEM CMS ENDORIBONUCLEASE CSM3"/>
    <property type="match status" value="1"/>
</dbReference>
<dbReference type="Pfam" id="PF03787">
    <property type="entry name" value="RAMPs"/>
    <property type="match status" value="2"/>
</dbReference>
<accession>A0A5B8QW40</accession>
<keyword evidence="1" id="KW-0051">Antiviral defense</keyword>
<feature type="domain" description="CRISPR type III-associated protein" evidence="2">
    <location>
        <begin position="11"/>
        <end position="194"/>
    </location>
</feature>
<dbReference type="EMBL" id="CP031775">
    <property type="protein sequence ID" value="QDZ90843.1"/>
    <property type="molecule type" value="Genomic_DNA"/>
</dbReference>
<dbReference type="InterPro" id="IPR052216">
    <property type="entry name" value="CRISPR_Csm3_endoribonuclease"/>
</dbReference>
<dbReference type="RefSeq" id="WP_126513112.1">
    <property type="nucleotide sequence ID" value="NZ_CP031775.2"/>
</dbReference>
<gene>
    <name evidence="3" type="ORF">D0436_10390</name>
</gene>
<evidence type="ECO:0000259" key="2">
    <source>
        <dbReference type="Pfam" id="PF03787"/>
    </source>
</evidence>
<reference evidence="3 4" key="1">
    <citation type="journal article" date="2019" name="Ecotoxicol. Environ. Saf.">
        <title>Microbial characterization of heavy metal resistant bacterial strains isolated from an electroplating wastewater treatment plant.</title>
        <authorList>
            <person name="Cai X."/>
            <person name="Zheng X."/>
            <person name="Zhang D."/>
            <person name="Iqbal W."/>
            <person name="Liu C."/>
            <person name="Yang B."/>
            <person name="Zhao X."/>
            <person name="Lu X."/>
            <person name="Mao Y."/>
        </authorList>
    </citation>
    <scope>NUCLEOTIDE SEQUENCE [LARGE SCALE GENOMIC DNA]</scope>
    <source>
        <strain evidence="3 4">Ni1-3</strain>
    </source>
</reference>
<evidence type="ECO:0000313" key="4">
    <source>
        <dbReference type="Proteomes" id="UP000321124"/>
    </source>
</evidence>
<dbReference type="CDD" id="cd09726">
    <property type="entry name" value="RAMP_I_III"/>
    <property type="match status" value="2"/>
</dbReference>
<feature type="domain" description="CRISPR type III-associated protein" evidence="2">
    <location>
        <begin position="295"/>
        <end position="444"/>
    </location>
</feature>
<dbReference type="InterPro" id="IPR005537">
    <property type="entry name" value="RAMP_III_fam"/>
</dbReference>
<dbReference type="Proteomes" id="UP000321124">
    <property type="component" value="Chromosome"/>
</dbReference>
<dbReference type="KEGG" id="sdeo:D0436_10390"/>
<dbReference type="PANTHER" id="PTHR35579:SF3">
    <property type="entry name" value="CRISPR SYSTEM CMS ENDORIBONUCLEASE CSM3"/>
    <property type="match status" value="1"/>
</dbReference>
<organism evidence="3 4">
    <name type="scientific">Shewanella decolorationis</name>
    <dbReference type="NCBI Taxonomy" id="256839"/>
    <lineage>
        <taxon>Bacteria</taxon>
        <taxon>Pseudomonadati</taxon>
        <taxon>Pseudomonadota</taxon>
        <taxon>Gammaproteobacteria</taxon>
        <taxon>Alteromonadales</taxon>
        <taxon>Shewanellaceae</taxon>
        <taxon>Shewanella</taxon>
    </lineage>
</organism>
<proteinExistence type="predicted"/>
<dbReference type="GO" id="GO:0051607">
    <property type="term" value="P:defense response to virus"/>
    <property type="evidence" value="ECO:0007669"/>
    <property type="project" value="UniProtKB-KW"/>
</dbReference>